<dbReference type="Pfam" id="PF00248">
    <property type="entry name" value="Aldo_ket_red"/>
    <property type="match status" value="1"/>
</dbReference>
<dbReference type="PANTHER" id="PTHR43625">
    <property type="entry name" value="AFLATOXIN B1 ALDEHYDE REDUCTASE"/>
    <property type="match status" value="1"/>
</dbReference>
<keyword evidence="1" id="KW-0560">Oxidoreductase</keyword>
<organism evidence="4 5">
    <name type="scientific">Bombiscardovia apis</name>
    <dbReference type="NCBI Taxonomy" id="2932182"/>
    <lineage>
        <taxon>Bacteria</taxon>
        <taxon>Bacillati</taxon>
        <taxon>Actinomycetota</taxon>
        <taxon>Actinomycetes</taxon>
        <taxon>Bifidobacteriales</taxon>
        <taxon>Bifidobacteriaceae</taxon>
        <taxon>Bombiscardovia</taxon>
    </lineage>
</organism>
<evidence type="ECO:0000259" key="3">
    <source>
        <dbReference type="Pfam" id="PF00248"/>
    </source>
</evidence>
<dbReference type="Gene3D" id="3.20.20.100">
    <property type="entry name" value="NADP-dependent oxidoreductase domain"/>
    <property type="match status" value="1"/>
</dbReference>
<sequence length="375" mass="41980">MPDEADSIAAIRAGYEAGCTYFDTAESYGKEIFHIGHNEELLGRALGTHREEIVIGSKFHMNWADVKHSKTLYDAIRVRLDRTLKRLGTDYLDLYYMHRLNVDVAVEDIAGVMGQFIEEGLIRGWGMSQVSVNAIRDAHSITPLTAVQDAYSMAQRLCEDELIPYCAQENIGFVAFSPITSYYLDDTKPKGSNSPNPAERAAAKRAIHRWTINHRLMRIIERLARENQATNAQISLAWMLNKYPNLVPIPGSKHPERVYENLEAADIILSEPEVAELDDMLAYCARHDPEVNKLVEKHKPKPYKRTMPKAEPVQLHKGPSAQMLASQILGQGCKPKAPAQTVPAAVAQAAQAAQAKQEPQELQTEQTQQPSDKQK</sequence>
<evidence type="ECO:0000313" key="5">
    <source>
        <dbReference type="Proteomes" id="UP001321748"/>
    </source>
</evidence>
<accession>A0ABM8BAU9</accession>
<dbReference type="PRINTS" id="PR00069">
    <property type="entry name" value="ALDKETRDTASE"/>
</dbReference>
<gene>
    <name evidence="4" type="ORF">KIMH_01390</name>
</gene>
<dbReference type="InterPro" id="IPR023210">
    <property type="entry name" value="NADP_OxRdtase_dom"/>
</dbReference>
<feature type="domain" description="NADP-dependent oxidoreductase" evidence="3">
    <location>
        <begin position="3"/>
        <end position="280"/>
    </location>
</feature>
<name>A0ABM8BAU9_9BIFI</name>
<proteinExistence type="predicted"/>
<dbReference type="Proteomes" id="UP001321748">
    <property type="component" value="Chromosome"/>
</dbReference>
<protein>
    <submittedName>
        <fullName evidence="4">Aldo/keto reductase</fullName>
    </submittedName>
</protein>
<evidence type="ECO:0000256" key="2">
    <source>
        <dbReference type="SAM" id="MobiDB-lite"/>
    </source>
</evidence>
<evidence type="ECO:0000256" key="1">
    <source>
        <dbReference type="ARBA" id="ARBA00023002"/>
    </source>
</evidence>
<dbReference type="EMBL" id="AP026800">
    <property type="protein sequence ID" value="BDR54028.1"/>
    <property type="molecule type" value="Genomic_DNA"/>
</dbReference>
<reference evidence="4 5" key="1">
    <citation type="journal article" date="2023" name="Microbiol. Spectr.">
        <title>Symbiosis of Carpenter Bees with Uncharacterized Lactic Acid Bacteria Showing NAD Auxotrophy.</title>
        <authorList>
            <person name="Kawasaki S."/>
            <person name="Ozawa K."/>
            <person name="Mori T."/>
            <person name="Yamamoto A."/>
            <person name="Ito M."/>
            <person name="Ohkuma M."/>
            <person name="Sakamoto M."/>
            <person name="Matsutani M."/>
        </authorList>
    </citation>
    <scope>NUCLEOTIDE SEQUENCE [LARGE SCALE GENOMIC DNA]</scope>
    <source>
        <strain evidence="4 5">KimH</strain>
    </source>
</reference>
<dbReference type="InterPro" id="IPR020471">
    <property type="entry name" value="AKR"/>
</dbReference>
<dbReference type="SUPFAM" id="SSF51430">
    <property type="entry name" value="NAD(P)-linked oxidoreductase"/>
    <property type="match status" value="1"/>
</dbReference>
<evidence type="ECO:0000313" key="4">
    <source>
        <dbReference type="EMBL" id="BDR54028.1"/>
    </source>
</evidence>
<feature type="compositionally biased region" description="Low complexity" evidence="2">
    <location>
        <begin position="335"/>
        <end position="375"/>
    </location>
</feature>
<keyword evidence="5" id="KW-1185">Reference proteome</keyword>
<feature type="region of interest" description="Disordered" evidence="2">
    <location>
        <begin position="332"/>
        <end position="375"/>
    </location>
</feature>
<dbReference type="InterPro" id="IPR036812">
    <property type="entry name" value="NAD(P)_OxRdtase_dom_sf"/>
</dbReference>
<dbReference type="InterPro" id="IPR050791">
    <property type="entry name" value="Aldo-Keto_reductase"/>
</dbReference>
<dbReference type="PANTHER" id="PTHR43625:SF40">
    <property type="entry name" value="ALDO-KETO REDUCTASE YAKC [NADP(+)]"/>
    <property type="match status" value="1"/>
</dbReference>